<gene>
    <name evidence="2" type="ORF">XNOV1_A010959</name>
</gene>
<proteinExistence type="predicted"/>
<evidence type="ECO:0000256" key="1">
    <source>
        <dbReference type="SAM" id="SignalP"/>
    </source>
</evidence>
<name>A0AAV1GMT8_XYRNO</name>
<keyword evidence="3" id="KW-1185">Reference proteome</keyword>
<sequence>MCLVHLGLFLLALSILSSQMVQAQNATEAPMLNTTKPNNTMTTLAVDVTEKGKSSCGRTDAFTLLLPLALGASLLHSWS</sequence>
<dbReference type="Proteomes" id="UP001178508">
    <property type="component" value="Chromosome 15"/>
</dbReference>
<feature type="signal peptide" evidence="1">
    <location>
        <begin position="1"/>
        <end position="23"/>
    </location>
</feature>
<organism evidence="2 3">
    <name type="scientific">Xyrichtys novacula</name>
    <name type="common">Pearly razorfish</name>
    <name type="synonym">Hemipteronotus novacula</name>
    <dbReference type="NCBI Taxonomy" id="13765"/>
    <lineage>
        <taxon>Eukaryota</taxon>
        <taxon>Metazoa</taxon>
        <taxon>Chordata</taxon>
        <taxon>Craniata</taxon>
        <taxon>Vertebrata</taxon>
        <taxon>Euteleostomi</taxon>
        <taxon>Actinopterygii</taxon>
        <taxon>Neopterygii</taxon>
        <taxon>Teleostei</taxon>
        <taxon>Neoteleostei</taxon>
        <taxon>Acanthomorphata</taxon>
        <taxon>Eupercaria</taxon>
        <taxon>Labriformes</taxon>
        <taxon>Labridae</taxon>
        <taxon>Xyrichtys</taxon>
    </lineage>
</organism>
<evidence type="ECO:0000313" key="3">
    <source>
        <dbReference type="Proteomes" id="UP001178508"/>
    </source>
</evidence>
<protein>
    <submittedName>
        <fullName evidence="2">Uncharacterized protein</fullName>
    </submittedName>
</protein>
<dbReference type="EMBL" id="OY660878">
    <property type="protein sequence ID" value="CAJ1074131.1"/>
    <property type="molecule type" value="Genomic_DNA"/>
</dbReference>
<feature type="chain" id="PRO_5043505582" evidence="1">
    <location>
        <begin position="24"/>
        <end position="79"/>
    </location>
</feature>
<reference evidence="2" key="1">
    <citation type="submission" date="2023-08" db="EMBL/GenBank/DDBJ databases">
        <authorList>
            <person name="Alioto T."/>
            <person name="Alioto T."/>
            <person name="Gomez Garrido J."/>
        </authorList>
    </citation>
    <scope>NUCLEOTIDE SEQUENCE</scope>
</reference>
<keyword evidence="1" id="KW-0732">Signal</keyword>
<dbReference type="AlphaFoldDB" id="A0AAV1GMT8"/>
<accession>A0AAV1GMT8</accession>
<evidence type="ECO:0000313" key="2">
    <source>
        <dbReference type="EMBL" id="CAJ1074131.1"/>
    </source>
</evidence>